<dbReference type="OrthoDB" id="9971601at2759"/>
<proteinExistence type="predicted"/>
<dbReference type="PANTHER" id="PTHR36142">
    <property type="entry name" value="METALLO-HYDROLASE/OXIDOREDUCTASE SUPERFAMILY PROTEIN"/>
    <property type="match status" value="1"/>
</dbReference>
<dbReference type="PANTHER" id="PTHR36142:SF2">
    <property type="entry name" value="METALLO-HYDROLASE_OXIDOREDUCTASE SUPERFAMILY PROTEIN"/>
    <property type="match status" value="1"/>
</dbReference>
<dbReference type="Proteomes" id="UP000193689">
    <property type="component" value="Unassembled WGS sequence"/>
</dbReference>
<dbReference type="RefSeq" id="XP_040718811.1">
    <property type="nucleotide sequence ID" value="XM_040857196.1"/>
</dbReference>
<accession>A0A1Y2EB43</accession>
<evidence type="ECO:0000313" key="1">
    <source>
        <dbReference type="EMBL" id="ORY68524.1"/>
    </source>
</evidence>
<protein>
    <submittedName>
        <fullName evidence="1">Uncharacterized protein</fullName>
    </submittedName>
</protein>
<name>A0A1Y2EB43_9PEZI</name>
<reference evidence="1 2" key="1">
    <citation type="submission" date="2016-07" db="EMBL/GenBank/DDBJ databases">
        <title>Pervasive Adenine N6-methylation of Active Genes in Fungi.</title>
        <authorList>
            <consortium name="DOE Joint Genome Institute"/>
            <person name="Mondo S.J."/>
            <person name="Dannebaum R.O."/>
            <person name="Kuo R.C."/>
            <person name="Labutti K."/>
            <person name="Haridas S."/>
            <person name="Kuo A."/>
            <person name="Salamov A."/>
            <person name="Ahrendt S.R."/>
            <person name="Lipzen A."/>
            <person name="Sullivan W."/>
            <person name="Andreopoulos W.B."/>
            <person name="Clum A."/>
            <person name="Lindquist E."/>
            <person name="Daum C."/>
            <person name="Ramamoorthy G.K."/>
            <person name="Gryganskyi A."/>
            <person name="Culley D."/>
            <person name="Magnuson J.K."/>
            <person name="James T.Y."/>
            <person name="O'Malley M.A."/>
            <person name="Stajich J.E."/>
            <person name="Spatafora J.W."/>
            <person name="Visel A."/>
            <person name="Grigoriev I.V."/>
        </authorList>
    </citation>
    <scope>NUCLEOTIDE SEQUENCE [LARGE SCALE GENOMIC DNA]</scope>
    <source>
        <strain evidence="1 2">CBS 129021</strain>
    </source>
</reference>
<sequence length="346" mass="38285">MASQRATTLKAHFDGSKQDLRPILTSLNGDNSWLMSFPCPAAERAKLGKAYYHVVSDAWLAGPAIALSRWLIHLSLPSNPIARDGPDVEKLACEVEEAAASDDIVPGENKPSSSTLHIDAIFVNFHYLDHCHEATLRTFDAKIPIFATAEASAMVHAWKHFDTIITTHDLDPEGESGSWRDLHPGAPLPAWLSVFRLLGHHELNFATAIVWSSDADTHEALLYSPHGICEDQATLQAFLGKMDPSFSVLAILHALKDSFSWGWRTTLGVSGGLALERMAKPKYWVKTHDAPLAYWGLIMLRVIDTFRTLESGLEEEKDLKRDLGFDGLPRKPNLIEVENGGCFVLE</sequence>
<dbReference type="InParanoid" id="A0A1Y2EB43"/>
<keyword evidence="2" id="KW-1185">Reference proteome</keyword>
<dbReference type="EMBL" id="MCFJ01000003">
    <property type="protein sequence ID" value="ORY68524.1"/>
    <property type="molecule type" value="Genomic_DNA"/>
</dbReference>
<dbReference type="GeneID" id="63773408"/>
<organism evidence="1 2">
    <name type="scientific">Pseudomassariella vexata</name>
    <dbReference type="NCBI Taxonomy" id="1141098"/>
    <lineage>
        <taxon>Eukaryota</taxon>
        <taxon>Fungi</taxon>
        <taxon>Dikarya</taxon>
        <taxon>Ascomycota</taxon>
        <taxon>Pezizomycotina</taxon>
        <taxon>Sordariomycetes</taxon>
        <taxon>Xylariomycetidae</taxon>
        <taxon>Amphisphaeriales</taxon>
        <taxon>Pseudomassariaceae</taxon>
        <taxon>Pseudomassariella</taxon>
    </lineage>
</organism>
<gene>
    <name evidence="1" type="ORF">BCR38DRAFT_363014</name>
</gene>
<comment type="caution">
    <text evidence="1">The sequence shown here is derived from an EMBL/GenBank/DDBJ whole genome shotgun (WGS) entry which is preliminary data.</text>
</comment>
<evidence type="ECO:0000313" key="2">
    <source>
        <dbReference type="Proteomes" id="UP000193689"/>
    </source>
</evidence>
<dbReference type="AlphaFoldDB" id="A0A1Y2EB43"/>